<dbReference type="InterPro" id="IPR052055">
    <property type="entry name" value="Hepadnavirus_pol/RT"/>
</dbReference>
<feature type="region of interest" description="Disordered" evidence="1">
    <location>
        <begin position="195"/>
        <end position="238"/>
    </location>
</feature>
<accession>A0A9P6XW18</accession>
<dbReference type="Gene3D" id="3.30.70.270">
    <property type="match status" value="1"/>
</dbReference>
<feature type="compositionally biased region" description="Basic and acidic residues" evidence="1">
    <location>
        <begin position="196"/>
        <end position="205"/>
    </location>
</feature>
<dbReference type="AlphaFoldDB" id="A0A9P6XW18"/>
<dbReference type="InterPro" id="IPR043502">
    <property type="entry name" value="DNA/RNA_pol_sf"/>
</dbReference>
<feature type="compositionally biased region" description="Low complexity" evidence="1">
    <location>
        <begin position="216"/>
        <end position="227"/>
    </location>
</feature>
<evidence type="ECO:0000259" key="2">
    <source>
        <dbReference type="PROSITE" id="PS50878"/>
    </source>
</evidence>
<dbReference type="SUPFAM" id="SSF56672">
    <property type="entry name" value="DNA/RNA polymerases"/>
    <property type="match status" value="1"/>
</dbReference>
<dbReference type="Pfam" id="PF00078">
    <property type="entry name" value="RVT_1"/>
    <property type="match status" value="1"/>
</dbReference>
<dbReference type="PROSITE" id="PS50878">
    <property type="entry name" value="RT_POL"/>
    <property type="match status" value="1"/>
</dbReference>
<sequence>MSSMEEQFHMMQQQVAVLQEQLNGATTTPMQSADDTAPLPLHSMGTRPHYDWSPSEGLTELMNLNAPLHTSALPSDSERKTIIEYYPPMAHLDYKAPAIIPSAERMMNKGQRYEDNSLNHELVPSEAGNPNLERYCIMLRDVRKLLLHVGASMTHTRNNIALRAVNPSFSLKTGNEFSYTLPLDEFQNTLIQQTAARKDTREATINKRQRRRFPNGKSSSSGSFSSGPNQQFFWAGPPSEQGGFPNNININSNYNYNYNSNNSNSNNSSNNFRNSNFLNPTTPTSSLVSTPTTTDPVGGRLSKFHQKWQAISINSFVNTTIQHGYRIQSHTLPPTATTPSAIQPFGNEQIPLIDQAIQDLLSKQAIEPVSDAEVRTTSGFYSSMFVIPKKDSGIRSVFNLKRLNQYLDAPHFKMETIREVALMINPNDYLVSIDLSDAFLHVGLHPELRRFLWLKWKDQVYQYCTAAFGLSTSPFVFSKVYRPILEHFRSQGYRISAYLYDWILAANTKQLAIQQAQIVVNLLQQLGWLINFKKSALTPTQQLEHLSFVLNTKTMTASLPLKELRDLRRSIKQILDHPRRQTLRVIHSVTMRIQATTFAIFPPRLYTRRLLYHKNQTVHMDKDWDLPVSLDQES</sequence>
<dbReference type="InterPro" id="IPR043128">
    <property type="entry name" value="Rev_trsase/Diguanyl_cyclase"/>
</dbReference>
<dbReference type="Proteomes" id="UP000717996">
    <property type="component" value="Unassembled WGS sequence"/>
</dbReference>
<feature type="region of interest" description="Disordered" evidence="1">
    <location>
        <begin position="261"/>
        <end position="298"/>
    </location>
</feature>
<proteinExistence type="predicted"/>
<evidence type="ECO:0000256" key="1">
    <source>
        <dbReference type="SAM" id="MobiDB-lite"/>
    </source>
</evidence>
<dbReference type="PANTHER" id="PTHR33050:SF7">
    <property type="entry name" value="RIBONUCLEASE H"/>
    <property type="match status" value="1"/>
</dbReference>
<dbReference type="OrthoDB" id="2286148at2759"/>
<feature type="domain" description="Reverse transcriptase" evidence="2">
    <location>
        <begin position="368"/>
        <end position="550"/>
    </location>
</feature>
<dbReference type="InterPro" id="IPR000477">
    <property type="entry name" value="RT_dom"/>
</dbReference>
<name>A0A9P6XW18_RHIOR</name>
<feature type="compositionally biased region" description="Low complexity" evidence="1">
    <location>
        <begin position="261"/>
        <end position="294"/>
    </location>
</feature>
<dbReference type="EMBL" id="JAANIT010003607">
    <property type="protein sequence ID" value="KAG1533825.1"/>
    <property type="molecule type" value="Genomic_DNA"/>
</dbReference>
<protein>
    <recommendedName>
        <fullName evidence="2">Reverse transcriptase domain-containing protein</fullName>
    </recommendedName>
</protein>
<dbReference type="PANTHER" id="PTHR33050">
    <property type="entry name" value="REVERSE TRANSCRIPTASE DOMAIN-CONTAINING PROTEIN"/>
    <property type="match status" value="1"/>
</dbReference>
<dbReference type="Gene3D" id="3.10.10.10">
    <property type="entry name" value="HIV Type 1 Reverse Transcriptase, subunit A, domain 1"/>
    <property type="match status" value="1"/>
</dbReference>
<dbReference type="CDD" id="cd03714">
    <property type="entry name" value="RT_DIRS1"/>
    <property type="match status" value="1"/>
</dbReference>
<reference evidence="3" key="1">
    <citation type="journal article" date="2020" name="Microb. Genom.">
        <title>Genetic diversity of clinical and environmental Mucorales isolates obtained from an investigation of mucormycosis cases among solid organ transplant recipients.</title>
        <authorList>
            <person name="Nguyen M.H."/>
            <person name="Kaul D."/>
            <person name="Muto C."/>
            <person name="Cheng S.J."/>
            <person name="Richter R.A."/>
            <person name="Bruno V.M."/>
            <person name="Liu G."/>
            <person name="Beyhan S."/>
            <person name="Sundermann A.J."/>
            <person name="Mounaud S."/>
            <person name="Pasculle A.W."/>
            <person name="Nierman W.C."/>
            <person name="Driscoll E."/>
            <person name="Cumbie R."/>
            <person name="Clancy C.J."/>
            <person name="Dupont C.L."/>
        </authorList>
    </citation>
    <scope>NUCLEOTIDE SEQUENCE</scope>
    <source>
        <strain evidence="3">GL16</strain>
    </source>
</reference>
<evidence type="ECO:0000313" key="4">
    <source>
        <dbReference type="Proteomes" id="UP000717996"/>
    </source>
</evidence>
<organism evidence="3 4">
    <name type="scientific">Rhizopus oryzae</name>
    <name type="common">Mucormycosis agent</name>
    <name type="synonym">Rhizopus arrhizus var. delemar</name>
    <dbReference type="NCBI Taxonomy" id="64495"/>
    <lineage>
        <taxon>Eukaryota</taxon>
        <taxon>Fungi</taxon>
        <taxon>Fungi incertae sedis</taxon>
        <taxon>Mucoromycota</taxon>
        <taxon>Mucoromycotina</taxon>
        <taxon>Mucoromycetes</taxon>
        <taxon>Mucorales</taxon>
        <taxon>Mucorineae</taxon>
        <taxon>Rhizopodaceae</taxon>
        <taxon>Rhizopus</taxon>
    </lineage>
</organism>
<comment type="caution">
    <text evidence="3">The sequence shown here is derived from an EMBL/GenBank/DDBJ whole genome shotgun (WGS) entry which is preliminary data.</text>
</comment>
<feature type="region of interest" description="Disordered" evidence="1">
    <location>
        <begin position="26"/>
        <end position="52"/>
    </location>
</feature>
<evidence type="ECO:0000313" key="3">
    <source>
        <dbReference type="EMBL" id="KAG1533825.1"/>
    </source>
</evidence>
<gene>
    <name evidence="3" type="ORF">G6F51_012419</name>
</gene>